<reference evidence="7 8" key="1">
    <citation type="journal article" date="2019" name="PLoS ONE">
        <title>Genomic analyses reveal an absence of contemporary introgressive admixture between fin whales and blue whales, despite known hybrids.</title>
        <authorList>
            <person name="Westbury M.V."/>
            <person name="Petersen B."/>
            <person name="Lorenzen E.D."/>
        </authorList>
    </citation>
    <scope>NUCLEOTIDE SEQUENCE [LARGE SCALE GENOMIC DNA]</scope>
    <source>
        <strain evidence="7">FinWhale-01</strain>
    </source>
</reference>
<accession>A0A6A1Q120</accession>
<keyword evidence="3 6" id="KW-0732">Signal</keyword>
<dbReference type="AlphaFoldDB" id="A0A6A1Q120"/>
<dbReference type="GO" id="GO:0070062">
    <property type="term" value="C:extracellular exosome"/>
    <property type="evidence" value="ECO:0007669"/>
    <property type="project" value="TreeGrafter"/>
</dbReference>
<evidence type="ECO:0000256" key="6">
    <source>
        <dbReference type="SAM" id="SignalP"/>
    </source>
</evidence>
<dbReference type="PANTHER" id="PTHR47145">
    <property type="entry name" value="BPI FOLD-CONTAINING FAMILY A MEMBER 2"/>
    <property type="match status" value="1"/>
</dbReference>
<comment type="caution">
    <text evidence="7">The sequence shown here is derived from an EMBL/GenBank/DDBJ whole genome shotgun (WGS) entry which is preliminary data.</text>
</comment>
<name>A0A6A1Q120_BALPH</name>
<keyword evidence="2" id="KW-0964">Secreted</keyword>
<dbReference type="Gene3D" id="3.15.10.10">
    <property type="entry name" value="Bactericidal permeability-increasing protein, domain 1"/>
    <property type="match status" value="2"/>
</dbReference>
<evidence type="ECO:0000313" key="7">
    <source>
        <dbReference type="EMBL" id="KAB0401928.1"/>
    </source>
</evidence>
<gene>
    <name evidence="7" type="ORF">E2I00_017889</name>
</gene>
<keyword evidence="4" id="KW-1015">Disulfide bond</keyword>
<feature type="chain" id="PRO_5025526880" evidence="6">
    <location>
        <begin position="20"/>
        <end position="146"/>
    </location>
</feature>
<feature type="coiled-coil region" evidence="5">
    <location>
        <begin position="52"/>
        <end position="95"/>
    </location>
</feature>
<evidence type="ECO:0000256" key="2">
    <source>
        <dbReference type="ARBA" id="ARBA00022525"/>
    </source>
</evidence>
<evidence type="ECO:0000256" key="3">
    <source>
        <dbReference type="ARBA" id="ARBA00022729"/>
    </source>
</evidence>
<proteinExistence type="predicted"/>
<dbReference type="Proteomes" id="UP000437017">
    <property type="component" value="Unassembled WGS sequence"/>
</dbReference>
<keyword evidence="8" id="KW-1185">Reference proteome</keyword>
<dbReference type="OrthoDB" id="9838142at2759"/>
<dbReference type="GO" id="GO:0001530">
    <property type="term" value="F:lipopolysaccharide binding"/>
    <property type="evidence" value="ECO:0007669"/>
    <property type="project" value="TreeGrafter"/>
</dbReference>
<evidence type="ECO:0000256" key="5">
    <source>
        <dbReference type="SAM" id="Coils"/>
    </source>
</evidence>
<dbReference type="InterPro" id="IPR052507">
    <property type="entry name" value="BPI_fold-antibacterial"/>
</dbReference>
<feature type="signal peptide" evidence="6">
    <location>
        <begin position="1"/>
        <end position="19"/>
    </location>
</feature>
<evidence type="ECO:0000313" key="8">
    <source>
        <dbReference type="Proteomes" id="UP000437017"/>
    </source>
</evidence>
<dbReference type="PANTHER" id="PTHR47145:SF1">
    <property type="entry name" value="BPI FOLD-CONTAINING FAMILY A MEMBER 2"/>
    <property type="match status" value="1"/>
</dbReference>
<dbReference type="EMBL" id="SGJD01001127">
    <property type="protein sequence ID" value="KAB0401928.1"/>
    <property type="molecule type" value="Genomic_DNA"/>
</dbReference>
<evidence type="ECO:0000256" key="4">
    <source>
        <dbReference type="ARBA" id="ARBA00023157"/>
    </source>
</evidence>
<protein>
    <submittedName>
        <fullName evidence="7">Uncharacterized protein</fullName>
    </submittedName>
</protein>
<dbReference type="GO" id="GO:0030141">
    <property type="term" value="C:secretory granule"/>
    <property type="evidence" value="ECO:0007669"/>
    <property type="project" value="TreeGrafter"/>
</dbReference>
<keyword evidence="5" id="KW-0175">Coiled coil</keyword>
<organism evidence="7 8">
    <name type="scientific">Balaenoptera physalus</name>
    <name type="common">Fin whale</name>
    <name type="synonym">Balaena physalus</name>
    <dbReference type="NCBI Taxonomy" id="9770"/>
    <lineage>
        <taxon>Eukaryota</taxon>
        <taxon>Metazoa</taxon>
        <taxon>Chordata</taxon>
        <taxon>Craniata</taxon>
        <taxon>Vertebrata</taxon>
        <taxon>Euteleostomi</taxon>
        <taxon>Mammalia</taxon>
        <taxon>Eutheria</taxon>
        <taxon>Laurasiatheria</taxon>
        <taxon>Artiodactyla</taxon>
        <taxon>Whippomorpha</taxon>
        <taxon>Cetacea</taxon>
        <taxon>Mysticeti</taxon>
        <taxon>Balaenopteridae</taxon>
        <taxon>Balaenoptera</taxon>
    </lineage>
</organism>
<evidence type="ECO:0000256" key="1">
    <source>
        <dbReference type="ARBA" id="ARBA00004613"/>
    </source>
</evidence>
<comment type="subcellular location">
    <subcellularLocation>
        <location evidence="1">Secreted</location>
    </subcellularLocation>
</comment>
<sequence length="146" mass="15950">MFQLWKLVLLCGLLTGTSASLLEDLGNDVVSKLKPVLDKGLETIDSTLGPILQKLKADLEALQESTSWQEAQQKIQEAENLLDKALSKIFQVVEKTSHIMSTQMEELKWAMPLLGELVNLGLNLDLQTSVSIETDAKTGVSTVVVG</sequence>